<gene>
    <name evidence="1" type="ORF">Patl1_04175</name>
</gene>
<evidence type="ECO:0000313" key="1">
    <source>
        <dbReference type="EMBL" id="KAJ0102650.1"/>
    </source>
</evidence>
<name>A0ACC1BUA2_9ROSI</name>
<proteinExistence type="predicted"/>
<dbReference type="Proteomes" id="UP001164250">
    <property type="component" value="Chromosome 3"/>
</dbReference>
<comment type="caution">
    <text evidence="1">The sequence shown here is derived from an EMBL/GenBank/DDBJ whole genome shotgun (WGS) entry which is preliminary data.</text>
</comment>
<protein>
    <submittedName>
        <fullName evidence="1">Uncharacterized protein</fullName>
    </submittedName>
</protein>
<reference evidence="2" key="1">
    <citation type="journal article" date="2023" name="G3 (Bethesda)">
        <title>Genome assembly and association tests identify interacting loci associated with vigor, precocity, and sex in interspecific pistachio rootstocks.</title>
        <authorList>
            <person name="Palmer W."/>
            <person name="Jacygrad E."/>
            <person name="Sagayaradj S."/>
            <person name="Cavanaugh K."/>
            <person name="Han R."/>
            <person name="Bertier L."/>
            <person name="Beede B."/>
            <person name="Kafkas S."/>
            <person name="Golino D."/>
            <person name="Preece J."/>
            <person name="Michelmore R."/>
        </authorList>
    </citation>
    <scope>NUCLEOTIDE SEQUENCE [LARGE SCALE GENOMIC DNA]</scope>
</reference>
<dbReference type="EMBL" id="CM047899">
    <property type="protein sequence ID" value="KAJ0102650.1"/>
    <property type="molecule type" value="Genomic_DNA"/>
</dbReference>
<evidence type="ECO:0000313" key="2">
    <source>
        <dbReference type="Proteomes" id="UP001164250"/>
    </source>
</evidence>
<organism evidence="1 2">
    <name type="scientific">Pistacia atlantica</name>
    <dbReference type="NCBI Taxonomy" id="434234"/>
    <lineage>
        <taxon>Eukaryota</taxon>
        <taxon>Viridiplantae</taxon>
        <taxon>Streptophyta</taxon>
        <taxon>Embryophyta</taxon>
        <taxon>Tracheophyta</taxon>
        <taxon>Spermatophyta</taxon>
        <taxon>Magnoliopsida</taxon>
        <taxon>eudicotyledons</taxon>
        <taxon>Gunneridae</taxon>
        <taxon>Pentapetalae</taxon>
        <taxon>rosids</taxon>
        <taxon>malvids</taxon>
        <taxon>Sapindales</taxon>
        <taxon>Anacardiaceae</taxon>
        <taxon>Pistacia</taxon>
    </lineage>
</organism>
<sequence length="305" mass="33723">MAGALAKINQTVHVASGKHPSRPSLPYRRPMMVCMSQNKSYWASIHEDIESHLKQAIPLREPVQVFEPMRHFVFTSPPSTAPALCVAACELVGGHRDQAVAAASALHVMHASAYTHEQLPLSDRPRVVPTSRPIAHHVYNPNVELLVPDGIVPFGLELLARSDDPAQNNSGRILRVMIEMTRAFGSQEMVDGQYKEILCSQLDDKDPRYAELINYTCEKKEGGLHACGASSGAILGGGSEEEIEKLRRYGFYVGMIHGISQRLIPNQSKKIEEFKNLALEELKGFNNKANVEAISSFIDVNYSHV</sequence>
<accession>A0ACC1BUA2</accession>
<keyword evidence="2" id="KW-1185">Reference proteome</keyword>